<dbReference type="EMBL" id="GBRH01259463">
    <property type="protein sequence ID" value="JAD38432.1"/>
    <property type="molecule type" value="Transcribed_RNA"/>
</dbReference>
<evidence type="ECO:0000313" key="1">
    <source>
        <dbReference type="EMBL" id="JAD38432.1"/>
    </source>
</evidence>
<proteinExistence type="predicted"/>
<protein>
    <submittedName>
        <fullName evidence="1">Uncharacterized protein</fullName>
    </submittedName>
</protein>
<reference evidence="1" key="2">
    <citation type="journal article" date="2015" name="Data Brief">
        <title>Shoot transcriptome of the giant reed, Arundo donax.</title>
        <authorList>
            <person name="Barrero R.A."/>
            <person name="Guerrero F.D."/>
            <person name="Moolhuijzen P."/>
            <person name="Goolsby J.A."/>
            <person name="Tidwell J."/>
            <person name="Bellgard S.E."/>
            <person name="Bellgard M.I."/>
        </authorList>
    </citation>
    <scope>NUCLEOTIDE SEQUENCE</scope>
    <source>
        <tissue evidence="1">Shoot tissue taken approximately 20 cm above the soil surface</tissue>
    </source>
</reference>
<accession>A0A0A8ZUC8</accession>
<organism evidence="1">
    <name type="scientific">Arundo donax</name>
    <name type="common">Giant reed</name>
    <name type="synonym">Donax arundinaceus</name>
    <dbReference type="NCBI Taxonomy" id="35708"/>
    <lineage>
        <taxon>Eukaryota</taxon>
        <taxon>Viridiplantae</taxon>
        <taxon>Streptophyta</taxon>
        <taxon>Embryophyta</taxon>
        <taxon>Tracheophyta</taxon>
        <taxon>Spermatophyta</taxon>
        <taxon>Magnoliopsida</taxon>
        <taxon>Liliopsida</taxon>
        <taxon>Poales</taxon>
        <taxon>Poaceae</taxon>
        <taxon>PACMAD clade</taxon>
        <taxon>Arundinoideae</taxon>
        <taxon>Arundineae</taxon>
        <taxon>Arundo</taxon>
    </lineage>
</organism>
<reference evidence="1" key="1">
    <citation type="submission" date="2014-09" db="EMBL/GenBank/DDBJ databases">
        <authorList>
            <person name="Magalhaes I.L.F."/>
            <person name="Oliveira U."/>
            <person name="Santos F.R."/>
            <person name="Vidigal T.H.D.A."/>
            <person name="Brescovit A.D."/>
            <person name="Santos A.J."/>
        </authorList>
    </citation>
    <scope>NUCLEOTIDE SEQUENCE</scope>
    <source>
        <tissue evidence="1">Shoot tissue taken approximately 20 cm above the soil surface</tissue>
    </source>
</reference>
<name>A0A0A8ZUC8_ARUDO</name>
<sequence>MNYLFFLGIFVEMLPRLLMSYIFQG</sequence>
<dbReference type="AlphaFoldDB" id="A0A0A8ZUC8"/>